<dbReference type="EMBL" id="JAGIKX010000051">
    <property type="protein sequence ID" value="MBP2259079.1"/>
    <property type="molecule type" value="Genomic_DNA"/>
</dbReference>
<dbReference type="Proteomes" id="UP001519294">
    <property type="component" value="Unassembled WGS sequence"/>
</dbReference>
<evidence type="ECO:0008006" key="3">
    <source>
        <dbReference type="Google" id="ProtNLM"/>
    </source>
</evidence>
<evidence type="ECO:0000313" key="2">
    <source>
        <dbReference type="Proteomes" id="UP001519294"/>
    </source>
</evidence>
<organism evidence="1 2">
    <name type="scientific">Virgibacillus alimentarius</name>
    <dbReference type="NCBI Taxonomy" id="698769"/>
    <lineage>
        <taxon>Bacteria</taxon>
        <taxon>Bacillati</taxon>
        <taxon>Bacillota</taxon>
        <taxon>Bacilli</taxon>
        <taxon>Bacillales</taxon>
        <taxon>Bacillaceae</taxon>
        <taxon>Virgibacillus</taxon>
    </lineage>
</organism>
<dbReference type="Pfam" id="PF09998">
    <property type="entry name" value="DUF2239"/>
    <property type="match status" value="1"/>
</dbReference>
<dbReference type="RefSeq" id="WP_226371705.1">
    <property type="nucleotide sequence ID" value="NZ_JAGIKX010000051.1"/>
</dbReference>
<dbReference type="InterPro" id="IPR018715">
    <property type="entry name" value="DUF2239"/>
</dbReference>
<evidence type="ECO:0000313" key="1">
    <source>
        <dbReference type="EMBL" id="MBP2259079.1"/>
    </source>
</evidence>
<gene>
    <name evidence="1" type="ORF">J2Z81_003070</name>
</gene>
<proteinExistence type="predicted"/>
<comment type="caution">
    <text evidence="1">The sequence shown here is derived from an EMBL/GenBank/DDBJ whole genome shotgun (WGS) entry which is preliminary data.</text>
</comment>
<keyword evidence="2" id="KW-1185">Reference proteome</keyword>
<reference evidence="1 2" key="1">
    <citation type="submission" date="2021-03" db="EMBL/GenBank/DDBJ databases">
        <title>Genomic Encyclopedia of Type Strains, Phase IV (KMG-IV): sequencing the most valuable type-strain genomes for metagenomic binning, comparative biology and taxonomic classification.</title>
        <authorList>
            <person name="Goeker M."/>
        </authorList>
    </citation>
    <scope>NUCLEOTIDE SEQUENCE [LARGE SCALE GENOMIC DNA]</scope>
    <source>
        <strain evidence="1 2">DSM 25790</strain>
    </source>
</reference>
<protein>
    <recommendedName>
        <fullName evidence="3">Ribbon-helix-helix protein CopG domain-containing protein</fullName>
    </recommendedName>
</protein>
<sequence>MAKKQYAIWGLAPIPPELKSLIASQKRSLNNYMQQIENIKVGRPAIGVTKKVSLTLSEEEWEWLDEHAKDNRSAFLRELVSNARESHGIVK</sequence>
<name>A0ABS4SC59_9BACI</name>
<accession>A0ABS4SC59</accession>